<dbReference type="InterPro" id="IPR019587">
    <property type="entry name" value="Polyketide_cyclase/dehydratase"/>
</dbReference>
<protein>
    <submittedName>
        <fullName evidence="1">SRPBCC family protein</fullName>
    </submittedName>
</protein>
<keyword evidence="2" id="KW-1185">Reference proteome</keyword>
<dbReference type="EMBL" id="JBHMCR010000001">
    <property type="protein sequence ID" value="MFB9518605.1"/>
    <property type="molecule type" value="Genomic_DNA"/>
</dbReference>
<dbReference type="InterPro" id="IPR023393">
    <property type="entry name" value="START-like_dom_sf"/>
</dbReference>
<organism evidence="1 2">
    <name type="scientific">Streptomyces cremeus</name>
    <dbReference type="NCBI Taxonomy" id="66881"/>
    <lineage>
        <taxon>Bacteria</taxon>
        <taxon>Bacillati</taxon>
        <taxon>Actinomycetota</taxon>
        <taxon>Actinomycetes</taxon>
        <taxon>Kitasatosporales</taxon>
        <taxon>Streptomycetaceae</taxon>
        <taxon>Streptomyces</taxon>
    </lineage>
</organism>
<gene>
    <name evidence="1" type="ORF">ACFFTU_01380</name>
</gene>
<dbReference type="Gene3D" id="3.30.530.20">
    <property type="match status" value="1"/>
</dbReference>
<accession>A0ABV5P5Y3</accession>
<dbReference type="CDD" id="cd07812">
    <property type="entry name" value="SRPBCC"/>
    <property type="match status" value="1"/>
</dbReference>
<dbReference type="SUPFAM" id="SSF55961">
    <property type="entry name" value="Bet v1-like"/>
    <property type="match status" value="1"/>
</dbReference>
<comment type="caution">
    <text evidence="1">The sequence shown here is derived from an EMBL/GenBank/DDBJ whole genome shotgun (WGS) entry which is preliminary data.</text>
</comment>
<dbReference type="Proteomes" id="UP001589718">
    <property type="component" value="Unassembled WGS sequence"/>
</dbReference>
<name>A0ABV5P5Y3_STRCM</name>
<dbReference type="Pfam" id="PF10604">
    <property type="entry name" value="Polyketide_cyc2"/>
    <property type="match status" value="1"/>
</dbReference>
<reference evidence="1 2" key="1">
    <citation type="submission" date="2024-09" db="EMBL/GenBank/DDBJ databases">
        <authorList>
            <person name="Sun Q."/>
            <person name="Mori K."/>
        </authorList>
    </citation>
    <scope>NUCLEOTIDE SEQUENCE [LARGE SCALE GENOMIC DNA]</scope>
    <source>
        <strain evidence="1 2">JCM 4362</strain>
    </source>
</reference>
<sequence>MARTFTVSRSIRVEAPPQSVYDQVSRPALMGRWSPENLGATVPGGEDGPARVGQVFDGHNKRGAFRWTTRCTVVEAEPGRGFAFRVHAIGLKNPRLKAPIATWRYRFEEDRAGGTKVTETWTDDRRSWPALVANAFDLVATGGHTFAAFQVRNIDRTLKNLKRELESGAAPAPNPRAT</sequence>
<evidence type="ECO:0000313" key="1">
    <source>
        <dbReference type="EMBL" id="MFB9518605.1"/>
    </source>
</evidence>
<dbReference type="RefSeq" id="WP_345219337.1">
    <property type="nucleotide sequence ID" value="NZ_BAAAXE010000002.1"/>
</dbReference>
<proteinExistence type="predicted"/>
<evidence type="ECO:0000313" key="2">
    <source>
        <dbReference type="Proteomes" id="UP001589718"/>
    </source>
</evidence>